<gene>
    <name evidence="2" type="primary">Dsim\GD28728</name>
    <name evidence="2" type="ORF">Dsimw501_GD28728</name>
</gene>
<dbReference type="Bgee" id="FBgn0270018">
    <property type="expression patterns" value="Expressed in male reproductive system and 2 other cell types or tissues"/>
</dbReference>
<dbReference type="AlphaFoldDB" id="A0A0J9RXW0"/>
<protein>
    <submittedName>
        <fullName evidence="2">Uncharacterized protein, isoform A</fullName>
    </submittedName>
</protein>
<name>A0A0J9RXW0_DROSI</name>
<dbReference type="Proteomes" id="UP000035880">
    <property type="component" value="Chromosome 3L"/>
</dbReference>
<feature type="transmembrane region" description="Helical" evidence="1">
    <location>
        <begin position="60"/>
        <end position="82"/>
    </location>
</feature>
<accession>A0A0J9RXW0</accession>
<proteinExistence type="predicted"/>
<feature type="transmembrane region" description="Helical" evidence="1">
    <location>
        <begin position="128"/>
        <end position="147"/>
    </location>
</feature>
<dbReference type="OrthoDB" id="7835578at2759"/>
<evidence type="ECO:0000313" key="2">
    <source>
        <dbReference type="EMBL" id="KMZ00477.1"/>
    </source>
</evidence>
<sequence>MIKLTPVKTRLCALGNSYDVIADACRDRSGFFSFLESRKLRIVRRCFAKYLDKPNYPICYWFVLILSLYGVIHSLIQFTMSIRTKKGVGRSGNQKVRRRIRMAGAFIQVNIWTHLLYAALLVSPHHMTPWLCVHLGILVCKLTAATIKGHFRCQGDVRARTTINAIVYVLVIGLVYLAMRSFTAALARDVPENLRLCLKFINPLLKYVKGHWNLIYPKLISFVHRYHSLF</sequence>
<feature type="transmembrane region" description="Helical" evidence="1">
    <location>
        <begin position="159"/>
        <end position="179"/>
    </location>
</feature>
<feature type="transmembrane region" description="Helical" evidence="1">
    <location>
        <begin position="103"/>
        <end position="122"/>
    </location>
</feature>
<dbReference type="KEGG" id="dsi:Dsimw501_GD28728"/>
<organism evidence="2 3">
    <name type="scientific">Drosophila simulans</name>
    <name type="common">Fruit fly</name>
    <dbReference type="NCBI Taxonomy" id="7240"/>
    <lineage>
        <taxon>Eukaryota</taxon>
        <taxon>Metazoa</taxon>
        <taxon>Ecdysozoa</taxon>
        <taxon>Arthropoda</taxon>
        <taxon>Hexapoda</taxon>
        <taxon>Insecta</taxon>
        <taxon>Pterygota</taxon>
        <taxon>Neoptera</taxon>
        <taxon>Endopterygota</taxon>
        <taxon>Diptera</taxon>
        <taxon>Brachycera</taxon>
        <taxon>Muscomorpha</taxon>
        <taxon>Ephydroidea</taxon>
        <taxon>Drosophilidae</taxon>
        <taxon>Drosophila</taxon>
        <taxon>Sophophora</taxon>
    </lineage>
</organism>
<keyword evidence="1" id="KW-0812">Transmembrane</keyword>
<evidence type="ECO:0000313" key="3">
    <source>
        <dbReference type="Proteomes" id="UP000035880"/>
    </source>
</evidence>
<evidence type="ECO:0000256" key="1">
    <source>
        <dbReference type="SAM" id="Phobius"/>
    </source>
</evidence>
<dbReference type="EMBL" id="CM002912">
    <property type="protein sequence ID" value="KMZ00477.1"/>
    <property type="molecule type" value="Genomic_DNA"/>
</dbReference>
<keyword evidence="1" id="KW-1133">Transmembrane helix</keyword>
<keyword evidence="1" id="KW-0472">Membrane</keyword>
<reference evidence="2 3" key="1">
    <citation type="journal article" date="2013" name="Genome Res.">
        <title>A second-generation assembly of the Drosophila simulans genome provides new insights into patterns of lineage-specific divergence.</title>
        <authorList>
            <person name="Hu T.T."/>
            <person name="Eisen M.B."/>
            <person name="Thornton K.R."/>
            <person name="Andolfatto P."/>
        </authorList>
    </citation>
    <scope>NUCLEOTIDE SEQUENCE [LARGE SCALE GENOMIC DNA]</scope>
    <source>
        <strain evidence="3">w501</strain>
    </source>
</reference>